<keyword evidence="8 10" id="KW-0067">ATP-binding</keyword>
<evidence type="ECO:0000256" key="8">
    <source>
        <dbReference type="ARBA" id="ARBA00022840"/>
    </source>
</evidence>
<dbReference type="GO" id="GO:0004636">
    <property type="term" value="F:phosphoribosyl-ATP diphosphatase activity"/>
    <property type="evidence" value="ECO:0007669"/>
    <property type="project" value="UniProtKB-UniRule"/>
</dbReference>
<name>A0A1E8EXX0_9CLOT</name>
<protein>
    <recommendedName>
        <fullName evidence="10">Phosphoribosyl-ATP pyrophosphatase</fullName>
        <shortName evidence="10">PRA-PH</shortName>
        <ecNumber evidence="10">3.6.1.31</ecNumber>
    </recommendedName>
</protein>
<dbReference type="Gene3D" id="1.10.287.1080">
    <property type="entry name" value="MazG-like"/>
    <property type="match status" value="1"/>
</dbReference>
<dbReference type="PANTHER" id="PTHR42945">
    <property type="entry name" value="HISTIDINE BIOSYNTHESIS BIFUNCTIONAL PROTEIN"/>
    <property type="match status" value="1"/>
</dbReference>
<dbReference type="HAMAP" id="MF_01020">
    <property type="entry name" value="HisE"/>
    <property type="match status" value="1"/>
</dbReference>
<comment type="caution">
    <text evidence="11">The sequence shown here is derived from an EMBL/GenBank/DDBJ whole genome shotgun (WGS) entry which is preliminary data.</text>
</comment>
<evidence type="ECO:0000256" key="4">
    <source>
        <dbReference type="ARBA" id="ARBA00022490"/>
    </source>
</evidence>
<dbReference type="EMBL" id="LZFO01000029">
    <property type="protein sequence ID" value="OFI05364.1"/>
    <property type="molecule type" value="Genomic_DNA"/>
</dbReference>
<dbReference type="AlphaFoldDB" id="A0A1E8EXX0"/>
<dbReference type="FunFam" id="1.10.287.1080:FF:000002">
    <property type="entry name" value="Histidine biosynthesis bifunctional protein HisIE"/>
    <property type="match status" value="1"/>
</dbReference>
<evidence type="ECO:0000256" key="1">
    <source>
        <dbReference type="ARBA" id="ARBA00001460"/>
    </source>
</evidence>
<dbReference type="STRING" id="1121290.CLAOCE_18120"/>
<dbReference type="GO" id="GO:0005524">
    <property type="term" value="F:ATP binding"/>
    <property type="evidence" value="ECO:0007669"/>
    <property type="project" value="UniProtKB-KW"/>
</dbReference>
<reference evidence="11 12" key="1">
    <citation type="submission" date="2016-06" db="EMBL/GenBank/DDBJ databases">
        <title>Genome sequence of Clostridium acetireducens DSM 10703.</title>
        <authorList>
            <person name="Poehlein A."/>
            <person name="Fluechter S."/>
            <person name="Duerre P."/>
            <person name="Daniel R."/>
        </authorList>
    </citation>
    <scope>NUCLEOTIDE SEQUENCE [LARGE SCALE GENOMIC DNA]</scope>
    <source>
        <strain evidence="11 12">DSM 10703</strain>
    </source>
</reference>
<dbReference type="UniPathway" id="UPA00031">
    <property type="reaction ID" value="UER00007"/>
</dbReference>
<keyword evidence="12" id="KW-1185">Reference proteome</keyword>
<keyword evidence="9 10" id="KW-0368">Histidine biosynthesis</keyword>
<dbReference type="GO" id="GO:0000105">
    <property type="term" value="P:L-histidine biosynthetic process"/>
    <property type="evidence" value="ECO:0007669"/>
    <property type="project" value="UniProtKB-UniRule"/>
</dbReference>
<sequence>MNSKYVIEKLYNTILERKLNRIEGSYTGYLFNEGIDKILKKVGEESSEVIIASKNDNKEEIVYEVCDLIYHLLVLMADRNVDINDILIELEKRSEKICNKKREKKVNKLS</sequence>
<comment type="similarity">
    <text evidence="10">Belongs to the PRA-PH family.</text>
</comment>
<gene>
    <name evidence="10 11" type="primary">hisE</name>
    <name evidence="11" type="ORF">CLOACE_18120</name>
</gene>
<keyword evidence="6 10" id="KW-0547">Nucleotide-binding</keyword>
<comment type="pathway">
    <text evidence="3 10">Amino-acid biosynthesis; L-histidine biosynthesis; L-histidine from 5-phospho-alpha-D-ribose 1-diphosphate: step 2/9.</text>
</comment>
<evidence type="ECO:0000256" key="2">
    <source>
        <dbReference type="ARBA" id="ARBA00004496"/>
    </source>
</evidence>
<evidence type="ECO:0000313" key="12">
    <source>
        <dbReference type="Proteomes" id="UP000175744"/>
    </source>
</evidence>
<keyword evidence="7 10" id="KW-0378">Hydrolase</keyword>
<dbReference type="Pfam" id="PF01503">
    <property type="entry name" value="PRA-PH"/>
    <property type="match status" value="1"/>
</dbReference>
<dbReference type="Proteomes" id="UP000175744">
    <property type="component" value="Unassembled WGS sequence"/>
</dbReference>
<evidence type="ECO:0000256" key="10">
    <source>
        <dbReference type="HAMAP-Rule" id="MF_01020"/>
    </source>
</evidence>
<dbReference type="SUPFAM" id="SSF101386">
    <property type="entry name" value="all-alpha NTP pyrophosphatases"/>
    <property type="match status" value="1"/>
</dbReference>
<proteinExistence type="inferred from homology"/>
<dbReference type="InterPro" id="IPR008179">
    <property type="entry name" value="HisE"/>
</dbReference>
<evidence type="ECO:0000256" key="3">
    <source>
        <dbReference type="ARBA" id="ARBA00005204"/>
    </source>
</evidence>
<dbReference type="EC" id="3.6.1.31" evidence="10"/>
<organism evidence="11 12">
    <name type="scientific">Clostridium acetireducens DSM 10703</name>
    <dbReference type="NCBI Taxonomy" id="1121290"/>
    <lineage>
        <taxon>Bacteria</taxon>
        <taxon>Bacillati</taxon>
        <taxon>Bacillota</taxon>
        <taxon>Clostridia</taxon>
        <taxon>Eubacteriales</taxon>
        <taxon>Clostridiaceae</taxon>
        <taxon>Clostridium</taxon>
    </lineage>
</organism>
<keyword evidence="4 10" id="KW-0963">Cytoplasm</keyword>
<accession>A0A1E8EXX0</accession>
<dbReference type="PATRIC" id="fig|1121290.3.peg.1805"/>
<evidence type="ECO:0000256" key="6">
    <source>
        <dbReference type="ARBA" id="ARBA00022741"/>
    </source>
</evidence>
<dbReference type="CDD" id="cd11534">
    <property type="entry name" value="NTP-PPase_HisIE_like"/>
    <property type="match status" value="1"/>
</dbReference>
<dbReference type="PANTHER" id="PTHR42945:SF9">
    <property type="entry name" value="HISTIDINE BIOSYNTHESIS BIFUNCTIONAL PROTEIN HISIE"/>
    <property type="match status" value="1"/>
</dbReference>
<dbReference type="InterPro" id="IPR021130">
    <property type="entry name" value="PRib-ATP_PPHydrolase-like"/>
</dbReference>
<dbReference type="OrthoDB" id="9795769at2"/>
<evidence type="ECO:0000256" key="9">
    <source>
        <dbReference type="ARBA" id="ARBA00023102"/>
    </source>
</evidence>
<comment type="catalytic activity">
    <reaction evidence="1 10">
        <text>1-(5-phospho-beta-D-ribosyl)-ATP + H2O = 1-(5-phospho-beta-D-ribosyl)-5'-AMP + diphosphate + H(+)</text>
        <dbReference type="Rhea" id="RHEA:22828"/>
        <dbReference type="ChEBI" id="CHEBI:15377"/>
        <dbReference type="ChEBI" id="CHEBI:15378"/>
        <dbReference type="ChEBI" id="CHEBI:33019"/>
        <dbReference type="ChEBI" id="CHEBI:59457"/>
        <dbReference type="ChEBI" id="CHEBI:73183"/>
        <dbReference type="EC" id="3.6.1.31"/>
    </reaction>
</comment>
<comment type="subcellular location">
    <subcellularLocation>
        <location evidence="2 10">Cytoplasm</location>
    </subcellularLocation>
</comment>
<dbReference type="RefSeq" id="WP_070110780.1">
    <property type="nucleotide sequence ID" value="NZ_LZFO01000029.1"/>
</dbReference>
<dbReference type="GO" id="GO:0005737">
    <property type="term" value="C:cytoplasm"/>
    <property type="evidence" value="ECO:0007669"/>
    <property type="project" value="UniProtKB-SubCell"/>
</dbReference>
<keyword evidence="5 10" id="KW-0028">Amino-acid biosynthesis</keyword>
<dbReference type="NCBIfam" id="TIGR03188">
    <property type="entry name" value="histidine_hisI"/>
    <property type="match status" value="1"/>
</dbReference>
<evidence type="ECO:0000256" key="5">
    <source>
        <dbReference type="ARBA" id="ARBA00022605"/>
    </source>
</evidence>
<evidence type="ECO:0000256" key="7">
    <source>
        <dbReference type="ARBA" id="ARBA00022801"/>
    </source>
</evidence>
<evidence type="ECO:0000313" key="11">
    <source>
        <dbReference type="EMBL" id="OFI05364.1"/>
    </source>
</evidence>